<evidence type="ECO:0000256" key="6">
    <source>
        <dbReference type="PIRSR" id="PIRSR606710-2"/>
    </source>
</evidence>
<dbReference type="Proteomes" id="UP000636960">
    <property type="component" value="Unassembled WGS sequence"/>
</dbReference>
<evidence type="ECO:0000256" key="5">
    <source>
        <dbReference type="PIRSR" id="PIRSR606710-1"/>
    </source>
</evidence>
<dbReference type="PANTHER" id="PTHR43301">
    <property type="entry name" value="ARABINAN ENDO-1,5-ALPHA-L-ARABINOSIDASE"/>
    <property type="match status" value="1"/>
</dbReference>
<dbReference type="CDD" id="cd08998">
    <property type="entry name" value="GH43_Arb43a-like"/>
    <property type="match status" value="1"/>
</dbReference>
<evidence type="ECO:0000256" key="7">
    <source>
        <dbReference type="RuleBase" id="RU361187"/>
    </source>
</evidence>
<dbReference type="Gene3D" id="2.115.10.20">
    <property type="entry name" value="Glycosyl hydrolase domain, family 43"/>
    <property type="match status" value="1"/>
</dbReference>
<evidence type="ECO:0000256" key="4">
    <source>
        <dbReference type="ARBA" id="ARBA00023295"/>
    </source>
</evidence>
<dbReference type="GO" id="GO:0030247">
    <property type="term" value="F:polysaccharide binding"/>
    <property type="evidence" value="ECO:0007669"/>
    <property type="project" value="UniProtKB-UniRule"/>
</dbReference>
<evidence type="ECO:0000256" key="1">
    <source>
        <dbReference type="ARBA" id="ARBA00004834"/>
    </source>
</evidence>
<dbReference type="InterPro" id="IPR008965">
    <property type="entry name" value="CBM2/CBM3_carb-bd_dom_sf"/>
</dbReference>
<dbReference type="PROSITE" id="PS51318">
    <property type="entry name" value="TAT"/>
    <property type="match status" value="1"/>
</dbReference>
<feature type="compositionally biased region" description="Pro residues" evidence="8">
    <location>
        <begin position="149"/>
        <end position="181"/>
    </location>
</feature>
<evidence type="ECO:0000256" key="8">
    <source>
        <dbReference type="SAM" id="MobiDB-lite"/>
    </source>
</evidence>
<organism evidence="11 12">
    <name type="scientific">Paractinoplanes rishiriensis</name>
    <dbReference type="NCBI Taxonomy" id="1050105"/>
    <lineage>
        <taxon>Bacteria</taxon>
        <taxon>Bacillati</taxon>
        <taxon>Actinomycetota</taxon>
        <taxon>Actinomycetes</taxon>
        <taxon>Micromonosporales</taxon>
        <taxon>Micromonosporaceae</taxon>
        <taxon>Paractinoplanes</taxon>
    </lineage>
</organism>
<comment type="pathway">
    <text evidence="1">Glycan metabolism; L-arabinan degradation.</text>
</comment>
<dbReference type="AlphaFoldDB" id="A0A919MRY6"/>
<feature type="site" description="Important for catalytic activity, responsible for pKa modulation of the active site Glu and correct orientation of both the proton donor and substrate" evidence="6">
    <location>
        <position position="323"/>
    </location>
</feature>
<feature type="domain" description="CBM2" evidence="10">
    <location>
        <begin position="31"/>
        <end position="140"/>
    </location>
</feature>
<dbReference type="RefSeq" id="WP_239163019.1">
    <property type="nucleotide sequence ID" value="NZ_BOMV01000057.1"/>
</dbReference>
<reference evidence="11" key="1">
    <citation type="submission" date="2021-01" db="EMBL/GenBank/DDBJ databases">
        <title>Whole genome shotgun sequence of Actinoplanes rishiriensis NBRC 108556.</title>
        <authorList>
            <person name="Komaki H."/>
            <person name="Tamura T."/>
        </authorList>
    </citation>
    <scope>NUCLEOTIDE SEQUENCE</scope>
    <source>
        <strain evidence="11">NBRC 108556</strain>
    </source>
</reference>
<feature type="active site" description="Proton donor" evidence="5">
    <location>
        <position position="374"/>
    </location>
</feature>
<feature type="compositionally biased region" description="Pro residues" evidence="8">
    <location>
        <begin position="188"/>
        <end position="198"/>
    </location>
</feature>
<dbReference type="EMBL" id="BOMV01000057">
    <property type="protein sequence ID" value="GIE97701.1"/>
    <property type="molecule type" value="Genomic_DNA"/>
</dbReference>
<feature type="signal peptide" evidence="9">
    <location>
        <begin position="1"/>
        <end position="29"/>
    </location>
</feature>
<keyword evidence="9" id="KW-0732">Signal</keyword>
<comment type="caution">
    <text evidence="11">The sequence shown here is derived from an EMBL/GenBank/DDBJ whole genome shotgun (WGS) entry which is preliminary data.</text>
</comment>
<dbReference type="GO" id="GO:0004553">
    <property type="term" value="F:hydrolase activity, hydrolyzing O-glycosyl compounds"/>
    <property type="evidence" value="ECO:0007669"/>
    <property type="project" value="InterPro"/>
</dbReference>
<dbReference type="GO" id="GO:0005975">
    <property type="term" value="P:carbohydrate metabolic process"/>
    <property type="evidence" value="ECO:0007669"/>
    <property type="project" value="InterPro"/>
</dbReference>
<dbReference type="PANTHER" id="PTHR43301:SF3">
    <property type="entry name" value="ARABINAN ENDO-1,5-ALPHA-L-ARABINOSIDASE A-RELATED"/>
    <property type="match status" value="1"/>
</dbReference>
<name>A0A919MRY6_9ACTN</name>
<feature type="region of interest" description="Disordered" evidence="8">
    <location>
        <begin position="142"/>
        <end position="208"/>
    </location>
</feature>
<dbReference type="SUPFAM" id="SSF75005">
    <property type="entry name" value="Arabinanase/levansucrase/invertase"/>
    <property type="match status" value="1"/>
</dbReference>
<comment type="similarity">
    <text evidence="2 7">Belongs to the glycosyl hydrolase 43 family.</text>
</comment>
<dbReference type="Pfam" id="PF00553">
    <property type="entry name" value="CBM_2"/>
    <property type="match status" value="1"/>
</dbReference>
<evidence type="ECO:0000313" key="11">
    <source>
        <dbReference type="EMBL" id="GIE97701.1"/>
    </source>
</evidence>
<dbReference type="InterPro" id="IPR012291">
    <property type="entry name" value="CBM2_carb-bd_dom_sf"/>
</dbReference>
<keyword evidence="4 7" id="KW-0326">Glycosidase</keyword>
<dbReference type="SMART" id="SM00637">
    <property type="entry name" value="CBD_II"/>
    <property type="match status" value="1"/>
</dbReference>
<dbReference type="Pfam" id="PF04616">
    <property type="entry name" value="Glyco_hydro_43"/>
    <property type="match status" value="1"/>
</dbReference>
<evidence type="ECO:0000256" key="3">
    <source>
        <dbReference type="ARBA" id="ARBA00022801"/>
    </source>
</evidence>
<proteinExistence type="inferred from homology"/>
<accession>A0A919MRY6</accession>
<dbReference type="InterPro" id="IPR023296">
    <property type="entry name" value="Glyco_hydro_beta-prop_sf"/>
</dbReference>
<dbReference type="InterPro" id="IPR006710">
    <property type="entry name" value="Glyco_hydro_43"/>
</dbReference>
<dbReference type="InterPro" id="IPR001919">
    <property type="entry name" value="CBD2"/>
</dbReference>
<sequence>MKVRATRRRALLAGAVAVTAAAGAGVAVAVASAAAAGCSVVYSVGSQWNSGFTGNVAVTNLGDPLDGWTLTWSYGAGQTVQQAWNASVTQSGAQVTATNASWNRGLGTNATTSFGFNGSWTGSNPAPTSFALNGVACTGATAPTTAPTTAPPTTTPTTAPPTTAPTTAPPTTPPTTTPPTANPVATPTVPPASYPGPGPVTGAVGTHDPTIVKTSGGTYIVAQTGNNIPLSTSTDRTAFRAAGTVFPNGASWTTPYTGGSSNLWAPHISFRNNQYYLYYSASTFGSNRSAIFLATSPTGASGSWTNQGLVIESQTSDNFNAIDPDLFVDDAGRWWLNFGSFWSGLKQVAINPATGKRSDTTIRAIAGRNGGAIEAPTMFKHGNYYYLWVSFDRCCAGADSTYRIMVGRSTSPNGPFVDRNGTAMNSGGGTEVLAGRGSIHGPGHQHVFADTDAEVLTYHYYTDSGASRLGINLIGYDTAGWPFAY</sequence>
<keyword evidence="3 7" id="KW-0378">Hydrolase</keyword>
<evidence type="ECO:0000313" key="12">
    <source>
        <dbReference type="Proteomes" id="UP000636960"/>
    </source>
</evidence>
<evidence type="ECO:0000256" key="9">
    <source>
        <dbReference type="SAM" id="SignalP"/>
    </source>
</evidence>
<dbReference type="InterPro" id="IPR050727">
    <property type="entry name" value="GH43_arabinanases"/>
</dbReference>
<gene>
    <name evidence="11" type="ORF">Ari01nite_51660</name>
</gene>
<feature type="active site" description="Proton acceptor" evidence="5">
    <location>
        <position position="208"/>
    </location>
</feature>
<feature type="chain" id="PRO_5037747353" description="CBM2 domain-containing protein" evidence="9">
    <location>
        <begin position="30"/>
        <end position="485"/>
    </location>
</feature>
<evidence type="ECO:0000256" key="2">
    <source>
        <dbReference type="ARBA" id="ARBA00009865"/>
    </source>
</evidence>
<protein>
    <recommendedName>
        <fullName evidence="10">CBM2 domain-containing protein</fullName>
    </recommendedName>
</protein>
<dbReference type="PROSITE" id="PS51173">
    <property type="entry name" value="CBM2"/>
    <property type="match status" value="1"/>
</dbReference>
<keyword evidence="12" id="KW-1185">Reference proteome</keyword>
<evidence type="ECO:0000259" key="10">
    <source>
        <dbReference type="PROSITE" id="PS51173"/>
    </source>
</evidence>
<dbReference type="Gene3D" id="2.60.40.290">
    <property type="match status" value="1"/>
</dbReference>
<dbReference type="InterPro" id="IPR006311">
    <property type="entry name" value="TAT_signal"/>
</dbReference>
<dbReference type="SUPFAM" id="SSF49384">
    <property type="entry name" value="Carbohydrate-binding domain"/>
    <property type="match status" value="1"/>
</dbReference>